<name>A0ABZ2XF40_9RHOO</name>
<comment type="pathway">
    <text evidence="1 10">Amino-acid biosynthesis; L-histidine biosynthesis; L-histidine from 5-phospho-alpha-D-ribose 1-diphosphate: step 5/9.</text>
</comment>
<dbReference type="PANTHER" id="PTHR42701">
    <property type="entry name" value="IMIDAZOLE GLYCEROL PHOSPHATE SYNTHASE SUBUNIT HISH"/>
    <property type="match status" value="1"/>
</dbReference>
<dbReference type="EC" id="3.5.1.2" evidence="10"/>
<keyword evidence="3 10" id="KW-0028">Amino-acid biosynthesis</keyword>
<evidence type="ECO:0000256" key="8">
    <source>
        <dbReference type="ARBA" id="ARBA00047838"/>
    </source>
</evidence>
<organism evidence="12 13">
    <name type="scientific">Azonexus hydrophilus</name>
    <dbReference type="NCBI Taxonomy" id="418702"/>
    <lineage>
        <taxon>Bacteria</taxon>
        <taxon>Pseudomonadati</taxon>
        <taxon>Pseudomonadota</taxon>
        <taxon>Betaproteobacteria</taxon>
        <taxon>Rhodocyclales</taxon>
        <taxon>Azonexaceae</taxon>
        <taxon>Azonexus</taxon>
    </lineage>
</organism>
<dbReference type="RefSeq" id="WP_341743517.1">
    <property type="nucleotide sequence ID" value="NZ_CP151406.1"/>
</dbReference>
<dbReference type="CDD" id="cd01748">
    <property type="entry name" value="GATase1_IGP_Synthase"/>
    <property type="match status" value="1"/>
</dbReference>
<evidence type="ECO:0000259" key="11">
    <source>
        <dbReference type="Pfam" id="PF00117"/>
    </source>
</evidence>
<keyword evidence="10" id="KW-0963">Cytoplasm</keyword>
<dbReference type="Pfam" id="PF00117">
    <property type="entry name" value="GATase"/>
    <property type="match status" value="1"/>
</dbReference>
<comment type="subcellular location">
    <subcellularLocation>
        <location evidence="10">Cytoplasm</location>
    </subcellularLocation>
</comment>
<dbReference type="HAMAP" id="MF_00278">
    <property type="entry name" value="HisH"/>
    <property type="match status" value="1"/>
</dbReference>
<dbReference type="InterPro" id="IPR010139">
    <property type="entry name" value="Imidazole-glycPsynth_HisH"/>
</dbReference>
<evidence type="ECO:0000313" key="12">
    <source>
        <dbReference type="EMBL" id="WZJ21155.1"/>
    </source>
</evidence>
<evidence type="ECO:0000256" key="9">
    <source>
        <dbReference type="ARBA" id="ARBA00049534"/>
    </source>
</evidence>
<evidence type="ECO:0000256" key="4">
    <source>
        <dbReference type="ARBA" id="ARBA00022801"/>
    </source>
</evidence>
<feature type="active site" description="Nucleophile" evidence="10">
    <location>
        <position position="83"/>
    </location>
</feature>
<evidence type="ECO:0000256" key="7">
    <source>
        <dbReference type="ARBA" id="ARBA00023239"/>
    </source>
</evidence>
<evidence type="ECO:0000256" key="5">
    <source>
        <dbReference type="ARBA" id="ARBA00022962"/>
    </source>
</evidence>
<dbReference type="EMBL" id="CP151406">
    <property type="protein sequence ID" value="WZJ21155.1"/>
    <property type="molecule type" value="Genomic_DNA"/>
</dbReference>
<sequence>MRPPEVTIIDYGMGNLLSVQRALEHVGAKVLVSADPQLIRLADRIVLPGVGAFPYAMEELARRGLVAVIREIANRGTPLLGICLGMQLLFEKSTEFGETAGLALLPGSVVEIPSQGADGQPNKLPHIGWKALHPFNSCCWEGTVLADINPGEAAYFVHSFMAQPSQALLRIADCQSSGGAITAVVSNKNVLGCQFHPEKSGNVGLKILRRFLML</sequence>
<evidence type="ECO:0000256" key="3">
    <source>
        <dbReference type="ARBA" id="ARBA00022605"/>
    </source>
</evidence>
<evidence type="ECO:0000256" key="1">
    <source>
        <dbReference type="ARBA" id="ARBA00005091"/>
    </source>
</evidence>
<dbReference type="InterPro" id="IPR017926">
    <property type="entry name" value="GATASE"/>
</dbReference>
<keyword evidence="4 10" id="KW-0378">Hydrolase</keyword>
<dbReference type="SUPFAM" id="SSF52317">
    <property type="entry name" value="Class I glutamine amidotransferase-like"/>
    <property type="match status" value="1"/>
</dbReference>
<comment type="catalytic activity">
    <reaction evidence="9 10">
        <text>L-glutamine + H2O = L-glutamate + NH4(+)</text>
        <dbReference type="Rhea" id="RHEA:15889"/>
        <dbReference type="ChEBI" id="CHEBI:15377"/>
        <dbReference type="ChEBI" id="CHEBI:28938"/>
        <dbReference type="ChEBI" id="CHEBI:29985"/>
        <dbReference type="ChEBI" id="CHEBI:58359"/>
        <dbReference type="EC" id="3.5.1.2"/>
    </reaction>
</comment>
<keyword evidence="6 10" id="KW-0368">Histidine biosynthesis</keyword>
<evidence type="ECO:0000313" key="13">
    <source>
        <dbReference type="Proteomes" id="UP001479520"/>
    </source>
</evidence>
<evidence type="ECO:0000256" key="6">
    <source>
        <dbReference type="ARBA" id="ARBA00023102"/>
    </source>
</evidence>
<accession>A0ABZ2XF40</accession>
<dbReference type="EC" id="4.3.2.10" evidence="10"/>
<dbReference type="Gene3D" id="3.40.50.880">
    <property type="match status" value="1"/>
</dbReference>
<protein>
    <recommendedName>
        <fullName evidence="10">Imidazole glycerol phosphate synthase subunit HisH</fullName>
        <ecNumber evidence="10">4.3.2.10</ecNumber>
    </recommendedName>
    <alternativeName>
        <fullName evidence="10">IGP synthase glutaminase subunit</fullName>
        <ecNumber evidence="10">3.5.1.2</ecNumber>
    </alternativeName>
    <alternativeName>
        <fullName evidence="10">IGP synthase subunit HisH</fullName>
    </alternativeName>
    <alternativeName>
        <fullName evidence="10">ImGP synthase subunit HisH</fullName>
        <shortName evidence="10">IGPS subunit HisH</shortName>
    </alternativeName>
</protein>
<feature type="active site" evidence="10">
    <location>
        <position position="198"/>
    </location>
</feature>
<keyword evidence="13" id="KW-1185">Reference proteome</keyword>
<proteinExistence type="inferred from homology"/>
<comment type="subunit">
    <text evidence="2 10">Heterodimer of HisH and HisF.</text>
</comment>
<comment type="catalytic activity">
    <reaction evidence="8 10">
        <text>5-[(5-phospho-1-deoxy-D-ribulos-1-ylimino)methylamino]-1-(5-phospho-beta-D-ribosyl)imidazole-4-carboxamide + L-glutamine = D-erythro-1-(imidazol-4-yl)glycerol 3-phosphate + 5-amino-1-(5-phospho-beta-D-ribosyl)imidazole-4-carboxamide + L-glutamate + H(+)</text>
        <dbReference type="Rhea" id="RHEA:24793"/>
        <dbReference type="ChEBI" id="CHEBI:15378"/>
        <dbReference type="ChEBI" id="CHEBI:29985"/>
        <dbReference type="ChEBI" id="CHEBI:58278"/>
        <dbReference type="ChEBI" id="CHEBI:58359"/>
        <dbReference type="ChEBI" id="CHEBI:58475"/>
        <dbReference type="ChEBI" id="CHEBI:58525"/>
        <dbReference type="EC" id="4.3.2.10"/>
    </reaction>
</comment>
<gene>
    <name evidence="10 12" type="primary">hisH</name>
    <name evidence="12" type="ORF">AADV58_14555</name>
</gene>
<reference evidence="12 13" key="1">
    <citation type="submission" date="2024-04" db="EMBL/GenBank/DDBJ databases">
        <title>Dissimilatory iodate-reducing microorganisms contribute to the enrichment of iodine in groundwater.</title>
        <authorList>
            <person name="Jiang Z."/>
        </authorList>
    </citation>
    <scope>NUCLEOTIDE SEQUENCE [LARGE SCALE GENOMIC DNA]</scope>
    <source>
        <strain evidence="12 13">NCP973</strain>
    </source>
</reference>
<evidence type="ECO:0000256" key="2">
    <source>
        <dbReference type="ARBA" id="ARBA00011152"/>
    </source>
</evidence>
<dbReference type="NCBIfam" id="TIGR01855">
    <property type="entry name" value="IMP_synth_hisH"/>
    <property type="match status" value="1"/>
</dbReference>
<keyword evidence="7 10" id="KW-0456">Lyase</keyword>
<feature type="active site" evidence="10">
    <location>
        <position position="196"/>
    </location>
</feature>
<comment type="function">
    <text evidence="10">IGPS catalyzes the conversion of PRFAR and glutamine to IGP, AICAR and glutamate. The HisH subunit catalyzes the hydrolysis of glutamine to glutamate and ammonia as part of the synthesis of IGP and AICAR. The resulting ammonia molecule is channeled to the active site of HisF.</text>
</comment>
<dbReference type="Proteomes" id="UP001479520">
    <property type="component" value="Chromosome"/>
</dbReference>
<feature type="domain" description="Glutamine amidotransferase" evidence="11">
    <location>
        <begin position="8"/>
        <end position="212"/>
    </location>
</feature>
<evidence type="ECO:0000256" key="10">
    <source>
        <dbReference type="HAMAP-Rule" id="MF_00278"/>
    </source>
</evidence>
<dbReference type="InterPro" id="IPR029062">
    <property type="entry name" value="Class_I_gatase-like"/>
</dbReference>
<dbReference type="PANTHER" id="PTHR42701:SF1">
    <property type="entry name" value="IMIDAZOLE GLYCEROL PHOSPHATE SYNTHASE SUBUNIT HISH"/>
    <property type="match status" value="1"/>
</dbReference>
<dbReference type="PIRSF" id="PIRSF000495">
    <property type="entry name" value="Amidotransf_hisH"/>
    <property type="match status" value="1"/>
</dbReference>
<dbReference type="GO" id="GO:0016829">
    <property type="term" value="F:lyase activity"/>
    <property type="evidence" value="ECO:0007669"/>
    <property type="project" value="UniProtKB-KW"/>
</dbReference>
<dbReference type="PROSITE" id="PS51273">
    <property type="entry name" value="GATASE_TYPE_1"/>
    <property type="match status" value="1"/>
</dbReference>
<keyword evidence="5 10" id="KW-0315">Glutamine amidotransferase</keyword>